<dbReference type="Proteomes" id="UP001629113">
    <property type="component" value="Unassembled WGS sequence"/>
</dbReference>
<dbReference type="Pfam" id="PF07732">
    <property type="entry name" value="Cu-oxidase_3"/>
    <property type="match status" value="1"/>
</dbReference>
<feature type="domain" description="Plastocyanin-like" evidence="7">
    <location>
        <begin position="5"/>
        <end position="73"/>
    </location>
</feature>
<reference evidence="8 9" key="1">
    <citation type="submission" date="2024-06" db="EMBL/GenBank/DDBJ databases">
        <title>Complete genome of Phlyctema vagabunda strain 19-DSS-EL-015.</title>
        <authorList>
            <person name="Fiorenzani C."/>
        </authorList>
    </citation>
    <scope>NUCLEOTIDE SEQUENCE [LARGE SCALE GENOMIC DNA]</scope>
    <source>
        <strain evidence="8 9">19-DSS-EL-015</strain>
    </source>
</reference>
<proteinExistence type="inferred from homology"/>
<gene>
    <name evidence="8" type="ORF">PVAG01_07008</name>
</gene>
<dbReference type="PROSITE" id="PS00079">
    <property type="entry name" value="MULTICOPPER_OXIDASE1"/>
    <property type="match status" value="1"/>
</dbReference>
<name>A0ABR4PBA4_9HELO</name>
<evidence type="ECO:0000259" key="6">
    <source>
        <dbReference type="Pfam" id="PF07731"/>
    </source>
</evidence>
<dbReference type="EMBL" id="JBFCZG010000006">
    <property type="protein sequence ID" value="KAL3420563.1"/>
    <property type="molecule type" value="Genomic_DNA"/>
</dbReference>
<evidence type="ECO:0000313" key="9">
    <source>
        <dbReference type="Proteomes" id="UP001629113"/>
    </source>
</evidence>
<dbReference type="InterPro" id="IPR045087">
    <property type="entry name" value="Cu-oxidase_fam"/>
</dbReference>
<dbReference type="InterPro" id="IPR002355">
    <property type="entry name" value="Cu_oxidase_Cu_BS"/>
</dbReference>
<dbReference type="PANTHER" id="PTHR11709:SF394">
    <property type="entry name" value="FI03373P-RELATED"/>
    <property type="match status" value="1"/>
</dbReference>
<dbReference type="CDD" id="cd13895">
    <property type="entry name" value="CuRO_3_AAO_like_2"/>
    <property type="match status" value="1"/>
</dbReference>
<protein>
    <submittedName>
        <fullName evidence="8">L-ascorbate oxidase</fullName>
    </submittedName>
</protein>
<dbReference type="InterPro" id="IPR001117">
    <property type="entry name" value="Cu-oxidase_2nd"/>
</dbReference>
<evidence type="ECO:0000256" key="2">
    <source>
        <dbReference type="ARBA" id="ARBA00022723"/>
    </source>
</evidence>
<feature type="domain" description="Plastocyanin-like" evidence="6">
    <location>
        <begin position="327"/>
        <end position="458"/>
    </location>
</feature>
<dbReference type="Pfam" id="PF00394">
    <property type="entry name" value="Cu-oxidase"/>
    <property type="match status" value="1"/>
</dbReference>
<dbReference type="PROSITE" id="PS00080">
    <property type="entry name" value="MULTICOPPER_OXIDASE2"/>
    <property type="match status" value="1"/>
</dbReference>
<dbReference type="Gene3D" id="2.60.40.420">
    <property type="entry name" value="Cupredoxins - blue copper proteins"/>
    <property type="match status" value="3"/>
</dbReference>
<dbReference type="InterPro" id="IPR011707">
    <property type="entry name" value="Cu-oxidase-like_N"/>
</dbReference>
<dbReference type="PANTHER" id="PTHR11709">
    <property type="entry name" value="MULTI-COPPER OXIDASE"/>
    <property type="match status" value="1"/>
</dbReference>
<comment type="similarity">
    <text evidence="1">Belongs to the multicopper oxidase family.</text>
</comment>
<evidence type="ECO:0000256" key="1">
    <source>
        <dbReference type="ARBA" id="ARBA00010609"/>
    </source>
</evidence>
<keyword evidence="3" id="KW-0560">Oxidoreductase</keyword>
<accession>A0ABR4PBA4</accession>
<organism evidence="8 9">
    <name type="scientific">Phlyctema vagabunda</name>
    <dbReference type="NCBI Taxonomy" id="108571"/>
    <lineage>
        <taxon>Eukaryota</taxon>
        <taxon>Fungi</taxon>
        <taxon>Dikarya</taxon>
        <taxon>Ascomycota</taxon>
        <taxon>Pezizomycotina</taxon>
        <taxon>Leotiomycetes</taxon>
        <taxon>Helotiales</taxon>
        <taxon>Dermateaceae</taxon>
        <taxon>Phlyctema</taxon>
    </lineage>
</organism>
<dbReference type="InterPro" id="IPR017762">
    <property type="entry name" value="Multicopper_oxidase_fun"/>
</dbReference>
<evidence type="ECO:0000256" key="3">
    <source>
        <dbReference type="ARBA" id="ARBA00023002"/>
    </source>
</evidence>
<keyword evidence="2" id="KW-0479">Metal-binding</keyword>
<evidence type="ECO:0000259" key="7">
    <source>
        <dbReference type="Pfam" id="PF07732"/>
    </source>
</evidence>
<dbReference type="NCBIfam" id="TIGR03390">
    <property type="entry name" value="ascorbOXfungal"/>
    <property type="match status" value="1"/>
</dbReference>
<keyword evidence="4" id="KW-0186">Copper</keyword>
<evidence type="ECO:0000256" key="4">
    <source>
        <dbReference type="ARBA" id="ARBA00023008"/>
    </source>
</evidence>
<dbReference type="InterPro" id="IPR011706">
    <property type="entry name" value="Cu-oxidase_C"/>
</dbReference>
<keyword evidence="9" id="KW-1185">Reference proteome</keyword>
<dbReference type="SUPFAM" id="SSF49503">
    <property type="entry name" value="Cupredoxins"/>
    <property type="match status" value="3"/>
</dbReference>
<dbReference type="Pfam" id="PF07731">
    <property type="entry name" value="Cu-oxidase_2"/>
    <property type="match status" value="1"/>
</dbReference>
<dbReference type="InterPro" id="IPR008972">
    <property type="entry name" value="Cupredoxin"/>
</dbReference>
<dbReference type="InterPro" id="IPR035666">
    <property type="entry name" value="MCO_CuRO_3"/>
</dbReference>
<comment type="caution">
    <text evidence="8">The sequence shown here is derived from an EMBL/GenBank/DDBJ whole genome shotgun (WGS) entry which is preliminary data.</text>
</comment>
<evidence type="ECO:0000259" key="5">
    <source>
        <dbReference type="Pfam" id="PF00394"/>
    </source>
</evidence>
<dbReference type="InterPro" id="IPR033138">
    <property type="entry name" value="Cu_oxidase_CS"/>
</dbReference>
<evidence type="ECO:0000313" key="8">
    <source>
        <dbReference type="EMBL" id="KAL3420563.1"/>
    </source>
</evidence>
<sequence>MDHWNTTMHWHGLAMAASPFSDGTPLASQWPIPPKHFFDYEINVPIGHAGTYFYHSHVGFQAISAAGPLIIEDLIAPPYLYDEEKIIFLQDVFVKDDATIEKGLVASPLIWSGESAMILVNGKGGGTTNGTVCNASISTINVEPGKLYRFRVVGATALSFISMAIEGHENMTVIEADGAYSQPVEVDHLQAGSGQRYSFLFQAKENPEKSTYIMQIESRDRPTLTRSYAVINYGPRSNLTRYPPVKPPLILPNTTRGFLDYQLYPIAPDPCFPTAEQVTRRITITVHQSVRGPTVWLSNSYPWTESFPQEPILVALYKNEGASDFPSMERALTNNGLDPITRAFPALIGEVLEIVIQNTGADFGGLDVHPFHAHGEHYWDLGSGNGTYNATENELKWAGLEPLRRDTSMLYRYAEKTKNNTAMGWRAWRLPVNQPGVWMVHCHILQHMVMGMQSVFVFGNESDVLGRVPYPDVQGYLDYGGSVYGNDTHWPEVVEFQSEWENSQ</sequence>
<feature type="domain" description="Plastocyanin-like" evidence="5">
    <location>
        <begin position="84"/>
        <end position="234"/>
    </location>
</feature>